<proteinExistence type="inferred from homology"/>
<feature type="domain" description="CP-type G" evidence="12">
    <location>
        <begin position="91"/>
        <end position="261"/>
    </location>
</feature>
<keyword evidence="7 10" id="KW-0862">Zinc</keyword>
<keyword evidence="3 10" id="KW-0479">Metal-binding</keyword>
<dbReference type="InterPro" id="IPR010914">
    <property type="entry name" value="RsgA_GTPase_dom"/>
</dbReference>
<gene>
    <name evidence="10 13" type="primary">rsgA</name>
    <name evidence="13" type="ORF">KJ970_00045</name>
</gene>
<accession>A0A948W573</accession>
<dbReference type="EMBL" id="JAHJDP010000002">
    <property type="protein sequence ID" value="MBU2689291.1"/>
    <property type="molecule type" value="Genomic_DNA"/>
</dbReference>
<evidence type="ECO:0000313" key="14">
    <source>
        <dbReference type="Proteomes" id="UP000777784"/>
    </source>
</evidence>
<evidence type="ECO:0000256" key="4">
    <source>
        <dbReference type="ARBA" id="ARBA00022730"/>
    </source>
</evidence>
<evidence type="ECO:0000256" key="9">
    <source>
        <dbReference type="ARBA" id="ARBA00023134"/>
    </source>
</evidence>
<evidence type="ECO:0000256" key="1">
    <source>
        <dbReference type="ARBA" id="ARBA00022490"/>
    </source>
</evidence>
<name>A0A948W573_UNCEI</name>
<keyword evidence="4 10" id="KW-0699">rRNA-binding</keyword>
<dbReference type="AlphaFoldDB" id="A0A948W573"/>
<keyword evidence="2 10" id="KW-0690">Ribosome biogenesis</keyword>
<dbReference type="Gene3D" id="3.40.50.300">
    <property type="entry name" value="P-loop containing nucleotide triphosphate hydrolases"/>
    <property type="match status" value="1"/>
</dbReference>
<protein>
    <recommendedName>
        <fullName evidence="10">Small ribosomal subunit biogenesis GTPase RsgA</fullName>
        <ecNumber evidence="10">3.6.1.-</ecNumber>
    </recommendedName>
</protein>
<evidence type="ECO:0000259" key="11">
    <source>
        <dbReference type="PROSITE" id="PS50936"/>
    </source>
</evidence>
<keyword evidence="8 10" id="KW-0694">RNA-binding</keyword>
<dbReference type="CDD" id="cd01854">
    <property type="entry name" value="YjeQ_EngC"/>
    <property type="match status" value="1"/>
</dbReference>
<dbReference type="GO" id="GO:0005525">
    <property type="term" value="F:GTP binding"/>
    <property type="evidence" value="ECO:0007669"/>
    <property type="project" value="UniProtKB-UniRule"/>
</dbReference>
<dbReference type="HAMAP" id="MF_01820">
    <property type="entry name" value="GTPase_RsgA"/>
    <property type="match status" value="1"/>
</dbReference>
<comment type="similarity">
    <text evidence="10">Belongs to the TRAFAC class YlqF/YawG GTPase family. RsgA subfamily.</text>
</comment>
<dbReference type="InterPro" id="IPR030378">
    <property type="entry name" value="G_CP_dom"/>
</dbReference>
<evidence type="ECO:0000256" key="10">
    <source>
        <dbReference type="HAMAP-Rule" id="MF_01820"/>
    </source>
</evidence>
<dbReference type="NCBIfam" id="TIGR00157">
    <property type="entry name" value="ribosome small subunit-dependent GTPase A"/>
    <property type="match status" value="1"/>
</dbReference>
<evidence type="ECO:0000256" key="5">
    <source>
        <dbReference type="ARBA" id="ARBA00022741"/>
    </source>
</evidence>
<feature type="domain" description="EngC GTPase" evidence="11">
    <location>
        <begin position="110"/>
        <end position="259"/>
    </location>
</feature>
<feature type="binding site" evidence="10">
    <location>
        <begin position="203"/>
        <end position="211"/>
    </location>
    <ligand>
        <name>GTP</name>
        <dbReference type="ChEBI" id="CHEBI:37565"/>
    </ligand>
</feature>
<keyword evidence="5 10" id="KW-0547">Nucleotide-binding</keyword>
<dbReference type="PANTHER" id="PTHR32120:SF10">
    <property type="entry name" value="SMALL RIBOSOMAL SUBUNIT BIOGENESIS GTPASE RSGA"/>
    <property type="match status" value="1"/>
</dbReference>
<evidence type="ECO:0000256" key="8">
    <source>
        <dbReference type="ARBA" id="ARBA00022884"/>
    </source>
</evidence>
<dbReference type="EC" id="3.6.1.-" evidence="10"/>
<reference evidence="13" key="1">
    <citation type="submission" date="2021-05" db="EMBL/GenBank/DDBJ databases">
        <title>Energy efficiency and biological interactions define the core microbiome of deep oligotrophic groundwater.</title>
        <authorList>
            <person name="Mehrshad M."/>
            <person name="Lopez-Fernandez M."/>
            <person name="Bell E."/>
            <person name="Bernier-Latmani R."/>
            <person name="Bertilsson S."/>
            <person name="Dopson M."/>
        </authorList>
    </citation>
    <scope>NUCLEOTIDE SEQUENCE</scope>
    <source>
        <strain evidence="13">Modern_marine.mb.64</strain>
    </source>
</reference>
<comment type="function">
    <text evidence="10">One of several proteins that assist in the late maturation steps of the functional core of the 30S ribosomal subunit. Helps release RbfA from mature subunits. May play a role in the assembly of ribosomal proteins into the subunit. Circularly permuted GTPase that catalyzes slow GTP hydrolysis, GTPase activity is stimulated by the 30S ribosomal subunit.</text>
</comment>
<dbReference type="GO" id="GO:0005737">
    <property type="term" value="C:cytoplasm"/>
    <property type="evidence" value="ECO:0007669"/>
    <property type="project" value="UniProtKB-SubCell"/>
</dbReference>
<evidence type="ECO:0000313" key="13">
    <source>
        <dbReference type="EMBL" id="MBU2689291.1"/>
    </source>
</evidence>
<comment type="subcellular location">
    <subcellularLocation>
        <location evidence="10">Cytoplasm</location>
    </subcellularLocation>
</comment>
<evidence type="ECO:0000256" key="6">
    <source>
        <dbReference type="ARBA" id="ARBA00022801"/>
    </source>
</evidence>
<keyword evidence="1 10" id="KW-0963">Cytoplasm</keyword>
<organism evidence="13 14">
    <name type="scientific">Eiseniibacteriota bacterium</name>
    <dbReference type="NCBI Taxonomy" id="2212470"/>
    <lineage>
        <taxon>Bacteria</taxon>
        <taxon>Candidatus Eiseniibacteriota</taxon>
    </lineage>
</organism>
<keyword evidence="9 10" id="KW-0342">GTP-binding</keyword>
<dbReference type="GO" id="GO:0019843">
    <property type="term" value="F:rRNA binding"/>
    <property type="evidence" value="ECO:0007669"/>
    <property type="project" value="UniProtKB-KW"/>
</dbReference>
<keyword evidence="6 10" id="KW-0378">Hydrolase</keyword>
<comment type="subunit">
    <text evidence="10">Monomer. Associates with 30S ribosomal subunit, binds 16S rRNA.</text>
</comment>
<comment type="cofactor">
    <cofactor evidence="10">
        <name>Zn(2+)</name>
        <dbReference type="ChEBI" id="CHEBI:29105"/>
    </cofactor>
    <text evidence="10">Binds 1 zinc ion per subunit.</text>
</comment>
<dbReference type="GO" id="GO:0046872">
    <property type="term" value="F:metal ion binding"/>
    <property type="evidence" value="ECO:0007669"/>
    <property type="project" value="UniProtKB-KW"/>
</dbReference>
<dbReference type="GO" id="GO:0042274">
    <property type="term" value="P:ribosomal small subunit biogenesis"/>
    <property type="evidence" value="ECO:0007669"/>
    <property type="project" value="UniProtKB-UniRule"/>
</dbReference>
<feature type="binding site" evidence="10">
    <location>
        <begin position="149"/>
        <end position="152"/>
    </location>
    <ligand>
        <name>GTP</name>
        <dbReference type="ChEBI" id="CHEBI:37565"/>
    </ligand>
</feature>
<dbReference type="Pfam" id="PF03193">
    <property type="entry name" value="RsgA_GTPase"/>
    <property type="match status" value="1"/>
</dbReference>
<evidence type="ECO:0000259" key="12">
    <source>
        <dbReference type="PROSITE" id="PS51721"/>
    </source>
</evidence>
<feature type="binding site" evidence="10">
    <location>
        <position position="284"/>
    </location>
    <ligand>
        <name>Zn(2+)</name>
        <dbReference type="ChEBI" id="CHEBI:29105"/>
    </ligand>
</feature>
<feature type="binding site" evidence="10">
    <location>
        <position position="297"/>
    </location>
    <ligand>
        <name>Zn(2+)</name>
        <dbReference type="ChEBI" id="CHEBI:29105"/>
    </ligand>
</feature>
<dbReference type="InterPro" id="IPR027417">
    <property type="entry name" value="P-loop_NTPase"/>
</dbReference>
<dbReference type="SUPFAM" id="SSF52540">
    <property type="entry name" value="P-loop containing nucleoside triphosphate hydrolases"/>
    <property type="match status" value="1"/>
</dbReference>
<feature type="binding site" evidence="10">
    <location>
        <position position="289"/>
    </location>
    <ligand>
        <name>Zn(2+)</name>
        <dbReference type="ChEBI" id="CHEBI:29105"/>
    </ligand>
</feature>
<evidence type="ECO:0000256" key="2">
    <source>
        <dbReference type="ARBA" id="ARBA00022517"/>
    </source>
</evidence>
<evidence type="ECO:0000256" key="7">
    <source>
        <dbReference type="ARBA" id="ARBA00022833"/>
    </source>
</evidence>
<dbReference type="GO" id="GO:0003924">
    <property type="term" value="F:GTPase activity"/>
    <property type="evidence" value="ECO:0007669"/>
    <property type="project" value="UniProtKB-UniRule"/>
</dbReference>
<dbReference type="Gene3D" id="1.10.40.50">
    <property type="entry name" value="Probable gtpase engc, domain 3"/>
    <property type="match status" value="1"/>
</dbReference>
<dbReference type="Proteomes" id="UP000777784">
    <property type="component" value="Unassembled WGS sequence"/>
</dbReference>
<dbReference type="PANTHER" id="PTHR32120">
    <property type="entry name" value="SMALL RIBOSOMAL SUBUNIT BIOGENESIS GTPASE RSGA"/>
    <property type="match status" value="1"/>
</dbReference>
<dbReference type="InterPro" id="IPR004881">
    <property type="entry name" value="Ribosome_biogen_GTPase_RsgA"/>
</dbReference>
<evidence type="ECO:0000256" key="3">
    <source>
        <dbReference type="ARBA" id="ARBA00022723"/>
    </source>
</evidence>
<feature type="binding site" evidence="10">
    <location>
        <position position="291"/>
    </location>
    <ligand>
        <name>Zn(2+)</name>
        <dbReference type="ChEBI" id="CHEBI:29105"/>
    </ligand>
</feature>
<dbReference type="PROSITE" id="PS51721">
    <property type="entry name" value="G_CP"/>
    <property type="match status" value="1"/>
</dbReference>
<dbReference type="PROSITE" id="PS50936">
    <property type="entry name" value="ENGC_GTPASE"/>
    <property type="match status" value="1"/>
</dbReference>
<sequence>MDLGKLGFDSWFQERWEELKTTEFKLARVTTVDRERYLVRDEMNEIPAQLAGKLMFSTESSLEWPCVGDWVLVQYHNDGTMAIIQNLLPRKSTLKRKAAGRDISFQIIASNLDVAFIVQSCDTNFNLRRLDRYLVIANQERIEPVILLSKSDLNNPQELERKIEEIRDSGIQNRVITFSNTTGAGLNLIRQTLEKGKTYCLLGSSGVGKTTLLNHLLGGEQFETYPVREKDGRGRHTTVRRQLIMLDNGAMIIDNPGMRELAIMDAGDGVDESFSDIRELSDGCRFRDCTHTIEAGCAILKAVENGDISEERHRSYLKLLKESNYHKMSYMERRRKDKQFGAFCKNAMKHRKNK</sequence>
<comment type="caution">
    <text evidence="13">The sequence shown here is derived from an EMBL/GenBank/DDBJ whole genome shotgun (WGS) entry which is preliminary data.</text>
</comment>